<comment type="caution">
    <text evidence="2">The sequence shown here is derived from an EMBL/GenBank/DDBJ whole genome shotgun (WGS) entry which is preliminary data.</text>
</comment>
<proteinExistence type="predicted"/>
<name>A0A8H3IV29_9LECA</name>
<feature type="compositionally biased region" description="Polar residues" evidence="1">
    <location>
        <begin position="94"/>
        <end position="108"/>
    </location>
</feature>
<protein>
    <submittedName>
        <fullName evidence="2">Uncharacterized protein</fullName>
    </submittedName>
</protein>
<evidence type="ECO:0000313" key="3">
    <source>
        <dbReference type="Proteomes" id="UP000664521"/>
    </source>
</evidence>
<organism evidence="2 3">
    <name type="scientific">Heterodermia speciosa</name>
    <dbReference type="NCBI Taxonomy" id="116794"/>
    <lineage>
        <taxon>Eukaryota</taxon>
        <taxon>Fungi</taxon>
        <taxon>Dikarya</taxon>
        <taxon>Ascomycota</taxon>
        <taxon>Pezizomycotina</taxon>
        <taxon>Lecanoromycetes</taxon>
        <taxon>OSLEUM clade</taxon>
        <taxon>Lecanoromycetidae</taxon>
        <taxon>Caliciales</taxon>
        <taxon>Physciaceae</taxon>
        <taxon>Heterodermia</taxon>
    </lineage>
</organism>
<feature type="region of interest" description="Disordered" evidence="1">
    <location>
        <begin position="66"/>
        <end position="108"/>
    </location>
</feature>
<reference evidence="2" key="1">
    <citation type="submission" date="2021-03" db="EMBL/GenBank/DDBJ databases">
        <authorList>
            <person name="Tagirdzhanova G."/>
        </authorList>
    </citation>
    <scope>NUCLEOTIDE SEQUENCE</scope>
</reference>
<evidence type="ECO:0000256" key="1">
    <source>
        <dbReference type="SAM" id="MobiDB-lite"/>
    </source>
</evidence>
<gene>
    <name evidence="2" type="ORF">HETSPECPRED_009371</name>
</gene>
<dbReference type="EMBL" id="CAJPDS010000078">
    <property type="protein sequence ID" value="CAF9934825.1"/>
    <property type="molecule type" value="Genomic_DNA"/>
</dbReference>
<evidence type="ECO:0000313" key="2">
    <source>
        <dbReference type="EMBL" id="CAF9934825.1"/>
    </source>
</evidence>
<accession>A0A8H3IV29</accession>
<dbReference type="OrthoDB" id="5424391at2759"/>
<dbReference type="Proteomes" id="UP000664521">
    <property type="component" value="Unassembled WGS sequence"/>
</dbReference>
<sequence length="491" mass="54727">MKGNSGSRWKSVASVIHPPLPLNARDSRHLLSLLNTSFTEALDKQHPKVSSEGRKNTTDEHLHSILSSPIFGPESPANSSSSNHAPPSKKHARTTATQLSKSATHGPFESNSIANAMIEANLKSFRHKVLTGRADLAKATTCLRRSINCFMFTRKKYGSHAVEGFGKHGMASMMLNWLWSSGLENSDEVLLHNDFLPLLSPFLVAEGRVEEAMQWFWRLGAKATLCSSDESLPMDGTMAVCLENVERSQEQLLLSYHQWDQFESPKFRCAFKKFVGHVSQDGCLSNWPRALLRQRQQAILYHLVLYSLLQGPNKSLNTAINIFVQAISSPNVAGMSPMELISVFRPAGKLIVKQVESGWKADQSGYDAFSSTVPFWNNANDLVRSIVKLHDPNNPDWKPAYLFLTRLTPTMVKRSVLWERPSMVLLGLDTAKMLISHGGSSYSSKAMKIMQSLQQHFGDELGVLPTSVEEIRKTQHIAQVEPMETEFALAL</sequence>
<feature type="compositionally biased region" description="Low complexity" evidence="1">
    <location>
        <begin position="75"/>
        <end position="86"/>
    </location>
</feature>
<keyword evidence="3" id="KW-1185">Reference proteome</keyword>
<dbReference type="AlphaFoldDB" id="A0A8H3IV29"/>